<feature type="binding site" evidence="3">
    <location>
        <position position="204"/>
    </location>
    <ligand>
        <name>a divalent metal cation</name>
        <dbReference type="ChEBI" id="CHEBI:60240"/>
        <label>1</label>
    </ligand>
</feature>
<dbReference type="PANTHER" id="PTHR46124">
    <property type="entry name" value="D-AMINOACYL-TRNA DEACYLASE"/>
    <property type="match status" value="1"/>
</dbReference>
<evidence type="ECO:0000313" key="5">
    <source>
        <dbReference type="Proteomes" id="UP000019474"/>
    </source>
</evidence>
<dbReference type="InterPro" id="IPR018228">
    <property type="entry name" value="DNase_TatD-rel_CS"/>
</dbReference>
<dbReference type="PROSITE" id="PS01091">
    <property type="entry name" value="TATD_3"/>
    <property type="match status" value="1"/>
</dbReference>
<dbReference type="RefSeq" id="WP_009167344.1">
    <property type="nucleotide sequence ID" value="NZ_ALXG01000029.1"/>
</dbReference>
<sequence length="262" mass="29300">MQLFDSHTHLNDPAFSDQVPAAIEHARQLGVVNMAIVGSNPVMNRQAIELAQQYPALVAIVGFHPEDAALYSSATVAELEQQLQMPQVVALGEIGMDFHQQATGKKLQERVFREQIELAQAYHLPISIHNRDAVETTYRILREAHVENLCGIMHSFNGDVGWMQKFLDLGLYLSYSGVVSFKKTKEIHEAARQTPLNRLLVETDAPYLAPEPLRGQQNEPANTLYTLEAVARFRDVDPDVIAQATYANARRVFGLEGDHETN</sequence>
<reference evidence="4 5" key="1">
    <citation type="submission" date="2012-08" db="EMBL/GenBank/DDBJ databases">
        <title>Genome sequencing of Lactobacillus florum 8D.</title>
        <authorList>
            <person name="Kim E.B."/>
            <person name="Marco M.L."/>
        </authorList>
    </citation>
    <scope>NUCLEOTIDE SEQUENCE [LARGE SCALE GENOMIC DNA]</scope>
    <source>
        <strain evidence="4 5">8D</strain>
    </source>
</reference>
<evidence type="ECO:0000256" key="1">
    <source>
        <dbReference type="ARBA" id="ARBA00022723"/>
    </source>
</evidence>
<feature type="binding site" evidence="3">
    <location>
        <position position="154"/>
    </location>
    <ligand>
        <name>a divalent metal cation</name>
        <dbReference type="ChEBI" id="CHEBI:60240"/>
        <label>2</label>
    </ligand>
</feature>
<evidence type="ECO:0000256" key="3">
    <source>
        <dbReference type="PIRSR" id="PIRSR005902-1"/>
    </source>
</evidence>
<keyword evidence="2" id="KW-0378">Hydrolase</keyword>
<name>W9EHG8_9LACO</name>
<feature type="binding site" evidence="3">
    <location>
        <position position="9"/>
    </location>
    <ligand>
        <name>a divalent metal cation</name>
        <dbReference type="ChEBI" id="CHEBI:60240"/>
        <label>1</label>
    </ligand>
</feature>
<dbReference type="EMBL" id="ALXG01000029">
    <property type="protein sequence ID" value="ETO40420.1"/>
    <property type="molecule type" value="Genomic_DNA"/>
</dbReference>
<comment type="caution">
    <text evidence="4">The sequence shown here is derived from an EMBL/GenBank/DDBJ whole genome shotgun (WGS) entry which is preliminary data.</text>
</comment>
<dbReference type="OrthoDB" id="9810005at2"/>
<dbReference type="PROSITE" id="PS01090">
    <property type="entry name" value="TATD_2"/>
    <property type="match status" value="1"/>
</dbReference>
<gene>
    <name evidence="4" type="ORF">B808_692</name>
</gene>
<dbReference type="NCBIfam" id="TIGR00010">
    <property type="entry name" value="YchF/TatD family DNA exonuclease"/>
    <property type="match status" value="1"/>
</dbReference>
<dbReference type="PROSITE" id="PS01137">
    <property type="entry name" value="TATD_1"/>
    <property type="match status" value="1"/>
</dbReference>
<dbReference type="SUPFAM" id="SSF51556">
    <property type="entry name" value="Metallo-dependent hydrolases"/>
    <property type="match status" value="1"/>
</dbReference>
<dbReference type="AlphaFoldDB" id="W9EHG8"/>
<keyword evidence="5" id="KW-1185">Reference proteome</keyword>
<dbReference type="Gene3D" id="3.20.20.140">
    <property type="entry name" value="Metal-dependent hydrolases"/>
    <property type="match status" value="1"/>
</dbReference>
<evidence type="ECO:0000256" key="2">
    <source>
        <dbReference type="ARBA" id="ARBA00022801"/>
    </source>
</evidence>
<dbReference type="InterPro" id="IPR001130">
    <property type="entry name" value="TatD-like"/>
</dbReference>
<evidence type="ECO:0000313" key="4">
    <source>
        <dbReference type="EMBL" id="ETO40420.1"/>
    </source>
</evidence>
<feature type="binding site" evidence="3">
    <location>
        <position position="7"/>
    </location>
    <ligand>
        <name>a divalent metal cation</name>
        <dbReference type="ChEBI" id="CHEBI:60240"/>
        <label>1</label>
    </ligand>
</feature>
<feature type="binding site" evidence="3">
    <location>
        <position position="93"/>
    </location>
    <ligand>
        <name>a divalent metal cation</name>
        <dbReference type="ChEBI" id="CHEBI:60240"/>
        <label>1</label>
    </ligand>
</feature>
<keyword evidence="1 3" id="KW-0479">Metal-binding</keyword>
<organism evidence="4 5">
    <name type="scientific">Fructilactobacillus florum 8D</name>
    <dbReference type="NCBI Taxonomy" id="1221538"/>
    <lineage>
        <taxon>Bacteria</taxon>
        <taxon>Bacillati</taxon>
        <taxon>Bacillota</taxon>
        <taxon>Bacilli</taxon>
        <taxon>Lactobacillales</taxon>
        <taxon>Lactobacillaceae</taxon>
        <taxon>Fructilactobacillus</taxon>
    </lineage>
</organism>
<dbReference type="GO" id="GO:0005829">
    <property type="term" value="C:cytosol"/>
    <property type="evidence" value="ECO:0007669"/>
    <property type="project" value="TreeGrafter"/>
</dbReference>
<dbReference type="PIRSF" id="PIRSF005902">
    <property type="entry name" value="DNase_TatD"/>
    <property type="match status" value="1"/>
</dbReference>
<protein>
    <submittedName>
        <fullName evidence="4">Putative deoxyribonuclease YcfH</fullName>
    </submittedName>
</protein>
<dbReference type="PANTHER" id="PTHR46124:SF2">
    <property type="entry name" value="D-AMINOACYL-TRNA DEACYLASE"/>
    <property type="match status" value="1"/>
</dbReference>
<proteinExistence type="predicted"/>
<dbReference type="Proteomes" id="UP000019474">
    <property type="component" value="Unassembled WGS sequence"/>
</dbReference>
<dbReference type="GO" id="GO:0004536">
    <property type="term" value="F:DNA nuclease activity"/>
    <property type="evidence" value="ECO:0007669"/>
    <property type="project" value="InterPro"/>
</dbReference>
<feature type="binding site" evidence="3">
    <location>
        <position position="129"/>
    </location>
    <ligand>
        <name>a divalent metal cation</name>
        <dbReference type="ChEBI" id="CHEBI:60240"/>
        <label>2</label>
    </ligand>
</feature>
<dbReference type="FunFam" id="3.20.20.140:FF:000005">
    <property type="entry name" value="TatD family hydrolase"/>
    <property type="match status" value="1"/>
</dbReference>
<dbReference type="GO" id="GO:0046872">
    <property type="term" value="F:metal ion binding"/>
    <property type="evidence" value="ECO:0007669"/>
    <property type="project" value="UniProtKB-KW"/>
</dbReference>
<dbReference type="Pfam" id="PF01026">
    <property type="entry name" value="TatD_DNase"/>
    <property type="match status" value="1"/>
</dbReference>
<dbReference type="InterPro" id="IPR032466">
    <property type="entry name" value="Metal_Hydrolase"/>
</dbReference>
<accession>W9EHG8</accession>
<dbReference type="CDD" id="cd01310">
    <property type="entry name" value="TatD_DNAse"/>
    <property type="match status" value="1"/>
</dbReference>
<dbReference type="PATRIC" id="fig|1221538.3.peg.698"/>
<dbReference type="InterPro" id="IPR015991">
    <property type="entry name" value="TatD/YcfH-like"/>
</dbReference>
<dbReference type="GO" id="GO:0016788">
    <property type="term" value="F:hydrolase activity, acting on ester bonds"/>
    <property type="evidence" value="ECO:0007669"/>
    <property type="project" value="InterPro"/>
</dbReference>